<dbReference type="AlphaFoldDB" id="A0A545TBB2"/>
<evidence type="ECO:0000313" key="2">
    <source>
        <dbReference type="Proteomes" id="UP000319732"/>
    </source>
</evidence>
<dbReference type="OrthoDB" id="8198236at2"/>
<proteinExistence type="predicted"/>
<sequence length="590" mass="65691">MCIFVPARLSIQSFFKQASCQLAVLCFLFYADLPHALEFEFINKGVIPLSNVEMDAIEQAGIMWSSYFSDPITIKINVDWQKEEFFVSDSILASVQVGRTTAPAVMVRDSLLAEADATERSLLSSLPMAIPVLHTGAPMNDISLSLANAKALGITPANDPHFGAALANHADAHISFNLRHAGRFFYDQNRVESDKYDFVGIAMHEIGHALGFTSIVDVQWMNPGVRLNPMLLDVFRFAGGIMAPSLTFDKRQTLPGYAMFYDEKLNYAPFGSGLAYFDPIHCGWPLTYCSASHWEDMSGNLMTSAGKGKPISIEADDIHAIDRIGVDQMWRSGIPLIHVKAEFYDINDPLPEYDNKKFSTKTEAPPFDSVTPNFGVPPTHAFHISLDGHAGAGFAVFIPKEENRKIPAIDFWPRDGNQELDSQWEAEPAVEMMPHFPPRFSHFYFESKNSSYRFKFISTFSNYGAIFDPELGPYGGFRLSGFLDGDLDGNFSESAPNDENRDKPTDYDATVTMLLLLQKPHKIDDGIAGVSFAIKWQGKQHVQDNILHLIDNSAFGAPSAYNNSSSYQEAWEMRVQQLEGDTEPGRDIAI</sequence>
<evidence type="ECO:0000313" key="1">
    <source>
        <dbReference type="EMBL" id="TQV74502.1"/>
    </source>
</evidence>
<protein>
    <submittedName>
        <fullName evidence="1">Uncharacterized protein</fullName>
    </submittedName>
</protein>
<dbReference type="SUPFAM" id="SSF55486">
    <property type="entry name" value="Metalloproteases ('zincins'), catalytic domain"/>
    <property type="match status" value="1"/>
</dbReference>
<comment type="caution">
    <text evidence="1">The sequence shown here is derived from an EMBL/GenBank/DDBJ whole genome shotgun (WGS) entry which is preliminary data.</text>
</comment>
<organism evidence="1 2">
    <name type="scientific">Exilibacterium tricleocarpae</name>
    <dbReference type="NCBI Taxonomy" id="2591008"/>
    <lineage>
        <taxon>Bacteria</taxon>
        <taxon>Pseudomonadati</taxon>
        <taxon>Pseudomonadota</taxon>
        <taxon>Gammaproteobacteria</taxon>
        <taxon>Cellvibrionales</taxon>
        <taxon>Cellvibrionaceae</taxon>
        <taxon>Exilibacterium</taxon>
    </lineage>
</organism>
<dbReference type="RefSeq" id="WP_142905323.1">
    <property type="nucleotide sequence ID" value="NZ_ML660096.1"/>
</dbReference>
<name>A0A545TBB2_9GAMM</name>
<keyword evidence="2" id="KW-1185">Reference proteome</keyword>
<dbReference type="EMBL" id="VHSG01000016">
    <property type="protein sequence ID" value="TQV74502.1"/>
    <property type="molecule type" value="Genomic_DNA"/>
</dbReference>
<dbReference type="Proteomes" id="UP000319732">
    <property type="component" value="Unassembled WGS sequence"/>
</dbReference>
<accession>A0A545TBB2</accession>
<gene>
    <name evidence="1" type="ORF">FKG94_15910</name>
</gene>
<reference evidence="1 2" key="1">
    <citation type="submission" date="2019-06" db="EMBL/GenBank/DDBJ databases">
        <title>Whole genome sequence for Cellvibrionaceae sp. R142.</title>
        <authorList>
            <person name="Wang G."/>
        </authorList>
    </citation>
    <scope>NUCLEOTIDE SEQUENCE [LARGE SCALE GENOMIC DNA]</scope>
    <source>
        <strain evidence="1 2">R142</strain>
    </source>
</reference>
<dbReference type="NCBIfam" id="NF038122">
    <property type="entry name" value="metallo_LGF"/>
    <property type="match status" value="1"/>
</dbReference>